<dbReference type="Proteomes" id="UP000799779">
    <property type="component" value="Unassembled WGS sequence"/>
</dbReference>
<feature type="region of interest" description="Disordered" evidence="1">
    <location>
        <begin position="582"/>
        <end position="612"/>
    </location>
</feature>
<protein>
    <recommendedName>
        <fullName evidence="4">Nuclear matrix protein</fullName>
    </recommendedName>
</protein>
<organism evidence="2 3">
    <name type="scientific">Amniculicola lignicola CBS 123094</name>
    <dbReference type="NCBI Taxonomy" id="1392246"/>
    <lineage>
        <taxon>Eukaryota</taxon>
        <taxon>Fungi</taxon>
        <taxon>Dikarya</taxon>
        <taxon>Ascomycota</taxon>
        <taxon>Pezizomycotina</taxon>
        <taxon>Dothideomycetes</taxon>
        <taxon>Pleosporomycetidae</taxon>
        <taxon>Pleosporales</taxon>
        <taxon>Amniculicolaceae</taxon>
        <taxon>Amniculicola</taxon>
    </lineage>
</organism>
<keyword evidence="3" id="KW-1185">Reference proteome</keyword>
<name>A0A6A5WIW1_9PLEO</name>
<dbReference type="PANTHER" id="PTHR13265">
    <property type="entry name" value="THO COMPLEX SUBUNIT 1"/>
    <property type="match status" value="1"/>
</dbReference>
<dbReference type="GO" id="GO:0006406">
    <property type="term" value="P:mRNA export from nucleus"/>
    <property type="evidence" value="ECO:0007669"/>
    <property type="project" value="TreeGrafter"/>
</dbReference>
<evidence type="ECO:0000313" key="2">
    <source>
        <dbReference type="EMBL" id="KAF2000091.1"/>
    </source>
</evidence>
<dbReference type="GO" id="GO:0000445">
    <property type="term" value="C:THO complex part of transcription export complex"/>
    <property type="evidence" value="ECO:0007669"/>
    <property type="project" value="TreeGrafter"/>
</dbReference>
<dbReference type="OrthoDB" id="10257415at2759"/>
<dbReference type="PANTHER" id="PTHR13265:SF0">
    <property type="entry name" value="HPR1"/>
    <property type="match status" value="1"/>
</dbReference>
<dbReference type="Pfam" id="PF11957">
    <property type="entry name" value="efThoc1"/>
    <property type="match status" value="1"/>
</dbReference>
<dbReference type="InterPro" id="IPR021861">
    <property type="entry name" value="THO_THOC1"/>
</dbReference>
<reference evidence="2" key="1">
    <citation type="journal article" date="2020" name="Stud. Mycol.">
        <title>101 Dothideomycetes genomes: a test case for predicting lifestyles and emergence of pathogens.</title>
        <authorList>
            <person name="Haridas S."/>
            <person name="Albert R."/>
            <person name="Binder M."/>
            <person name="Bloem J."/>
            <person name="Labutti K."/>
            <person name="Salamov A."/>
            <person name="Andreopoulos B."/>
            <person name="Baker S."/>
            <person name="Barry K."/>
            <person name="Bills G."/>
            <person name="Bluhm B."/>
            <person name="Cannon C."/>
            <person name="Castanera R."/>
            <person name="Culley D."/>
            <person name="Daum C."/>
            <person name="Ezra D."/>
            <person name="Gonzalez J."/>
            <person name="Henrissat B."/>
            <person name="Kuo A."/>
            <person name="Liang C."/>
            <person name="Lipzen A."/>
            <person name="Lutzoni F."/>
            <person name="Magnuson J."/>
            <person name="Mondo S."/>
            <person name="Nolan M."/>
            <person name="Ohm R."/>
            <person name="Pangilinan J."/>
            <person name="Park H.-J."/>
            <person name="Ramirez L."/>
            <person name="Alfaro M."/>
            <person name="Sun H."/>
            <person name="Tritt A."/>
            <person name="Yoshinaga Y."/>
            <person name="Zwiers L.-H."/>
            <person name="Turgeon B."/>
            <person name="Goodwin S."/>
            <person name="Spatafora J."/>
            <person name="Crous P."/>
            <person name="Grigoriev I."/>
        </authorList>
    </citation>
    <scope>NUCLEOTIDE SEQUENCE</scope>
    <source>
        <strain evidence="2">CBS 123094</strain>
    </source>
</reference>
<evidence type="ECO:0000313" key="3">
    <source>
        <dbReference type="Proteomes" id="UP000799779"/>
    </source>
</evidence>
<dbReference type="AlphaFoldDB" id="A0A6A5WIW1"/>
<gene>
    <name evidence="2" type="ORF">P154DRAFT_208921</name>
</gene>
<proteinExistence type="predicted"/>
<feature type="compositionally biased region" description="Basic and acidic residues" evidence="1">
    <location>
        <begin position="593"/>
        <end position="612"/>
    </location>
</feature>
<accession>A0A6A5WIW1</accession>
<sequence length="612" mass="69316">MAGLTVVPDDIRVKIIDLLAQAARVKNGTSINPPLPVAEVMTDPDPFFGGAATGVEKELFKSLFEAATRLVFNSIIASIDIDHSEFVTMWNFLDIILECGDRDICQPQLMLLLIEELLDDQPVDGCRKIFDFLESRREAIIAASNSYALCSCPILTEQNSSKNKDLVILRLCNELLRRLSRLEDAVFCGRVYIFLFQSFPLGDKSSVNLRGNFHTENVTRFEDSISNPKADSDAMDIDKNPEVTVSEPMKTDGDGAAKDAPQAMDIDDLYPVFWSLQRYFSNPPLLFGEENFKKFQQGLEAALMKFKEVPTVIQSGDSDRKPGIELDDKRNNFTSTFTPKYLTSRDLFKLELSDLAFQRHILVQALILVDFLLTLREESKKKPFYQSSQKAMQYSFTLGEQQTEWALGIKTSIANYLQDGPDGKFYYRMVDTVLSRDKNWVRWKMENCPPFTLDRIPVEDWKSSQTGLQGALGRKKITVPQNTSDNLDFLYNTDPAEGLRKLRGNTKRYSKPGVEVFVNRVRDVDMDLDMATTEDERGKLDEKKRADTWRGLRLASEGGRYSIGKSGRDLTRLLQPAKIIEATGEDNAVTAPESRDSLPHEQHQSVEEQRAD</sequence>
<evidence type="ECO:0000256" key="1">
    <source>
        <dbReference type="SAM" id="MobiDB-lite"/>
    </source>
</evidence>
<evidence type="ECO:0008006" key="4">
    <source>
        <dbReference type="Google" id="ProtNLM"/>
    </source>
</evidence>
<dbReference type="EMBL" id="ML977591">
    <property type="protein sequence ID" value="KAF2000091.1"/>
    <property type="molecule type" value="Genomic_DNA"/>
</dbReference>